<dbReference type="Pfam" id="PF01047">
    <property type="entry name" value="MarR"/>
    <property type="match status" value="1"/>
</dbReference>
<dbReference type="PANTHER" id="PTHR42756">
    <property type="entry name" value="TRANSCRIPTIONAL REGULATOR, MARR"/>
    <property type="match status" value="1"/>
</dbReference>
<reference evidence="5 6" key="1">
    <citation type="submission" date="2016-10" db="EMBL/GenBank/DDBJ databases">
        <authorList>
            <person name="de Groot N.N."/>
        </authorList>
    </citation>
    <scope>NUCLEOTIDE SEQUENCE [LARGE SCALE GENOMIC DNA]</scope>
    <source>
        <strain evidence="5 6">DSM 43357</strain>
    </source>
</reference>
<gene>
    <name evidence="5" type="ORF">SAMN05660976_07374</name>
</gene>
<evidence type="ECO:0000259" key="4">
    <source>
        <dbReference type="PROSITE" id="PS50995"/>
    </source>
</evidence>
<evidence type="ECO:0000256" key="1">
    <source>
        <dbReference type="ARBA" id="ARBA00023015"/>
    </source>
</evidence>
<evidence type="ECO:0000313" key="5">
    <source>
        <dbReference type="EMBL" id="SEN35775.1"/>
    </source>
</evidence>
<evidence type="ECO:0000256" key="3">
    <source>
        <dbReference type="ARBA" id="ARBA00023163"/>
    </source>
</evidence>
<feature type="domain" description="HTH marR-type" evidence="4">
    <location>
        <begin position="19"/>
        <end position="154"/>
    </location>
</feature>
<dbReference type="SMART" id="SM00347">
    <property type="entry name" value="HTH_MARR"/>
    <property type="match status" value="1"/>
</dbReference>
<keyword evidence="2 5" id="KW-0238">DNA-binding</keyword>
<dbReference type="STRING" id="46177.SAMN05660976_07374"/>
<dbReference type="Gene3D" id="1.10.10.10">
    <property type="entry name" value="Winged helix-like DNA-binding domain superfamily/Winged helix DNA-binding domain"/>
    <property type="match status" value="1"/>
</dbReference>
<accession>A0A1H8FW58</accession>
<proteinExistence type="predicted"/>
<keyword evidence="1" id="KW-0805">Transcription regulation</keyword>
<dbReference type="InterPro" id="IPR036388">
    <property type="entry name" value="WH-like_DNA-bd_sf"/>
</dbReference>
<dbReference type="Proteomes" id="UP000198953">
    <property type="component" value="Unassembled WGS sequence"/>
</dbReference>
<dbReference type="GO" id="GO:0003700">
    <property type="term" value="F:DNA-binding transcription factor activity"/>
    <property type="evidence" value="ECO:0007669"/>
    <property type="project" value="InterPro"/>
</dbReference>
<dbReference type="SUPFAM" id="SSF46785">
    <property type="entry name" value="Winged helix' DNA-binding domain"/>
    <property type="match status" value="1"/>
</dbReference>
<organism evidence="5 6">
    <name type="scientific">Nonomuraea pusilla</name>
    <dbReference type="NCBI Taxonomy" id="46177"/>
    <lineage>
        <taxon>Bacteria</taxon>
        <taxon>Bacillati</taxon>
        <taxon>Actinomycetota</taxon>
        <taxon>Actinomycetes</taxon>
        <taxon>Streptosporangiales</taxon>
        <taxon>Streptosporangiaceae</taxon>
        <taxon>Nonomuraea</taxon>
    </lineage>
</organism>
<dbReference type="PANTHER" id="PTHR42756:SF1">
    <property type="entry name" value="TRANSCRIPTIONAL REPRESSOR OF EMRAB OPERON"/>
    <property type="match status" value="1"/>
</dbReference>
<name>A0A1H8FW58_9ACTN</name>
<protein>
    <submittedName>
        <fullName evidence="5">DNA-binding transcriptional regulator, MarR family</fullName>
    </submittedName>
</protein>
<evidence type="ECO:0000256" key="2">
    <source>
        <dbReference type="ARBA" id="ARBA00023125"/>
    </source>
</evidence>
<dbReference type="PROSITE" id="PS50995">
    <property type="entry name" value="HTH_MARR_2"/>
    <property type="match status" value="1"/>
</dbReference>
<keyword evidence="6" id="KW-1185">Reference proteome</keyword>
<evidence type="ECO:0000313" key="6">
    <source>
        <dbReference type="Proteomes" id="UP000198953"/>
    </source>
</evidence>
<dbReference type="GO" id="GO:0003677">
    <property type="term" value="F:DNA binding"/>
    <property type="evidence" value="ECO:0007669"/>
    <property type="project" value="UniProtKB-KW"/>
</dbReference>
<sequence length="162" mass="18124">MTFLITFSGSEEVGVNDEREDLITRITETQRDLGRLLARQQSALFSSNLTMRQLKVVVLLACSGSASGQDLAHALGVSLGTVTGIVDRLVAQGLTTRHEDPHDRRVRRVELTPRGAELVEQINSTGLEQYRRIMAHLDTETLRALDHVTHRVRAIAEQLYEH</sequence>
<dbReference type="PRINTS" id="PR00598">
    <property type="entry name" value="HTHMARR"/>
</dbReference>
<dbReference type="InterPro" id="IPR000835">
    <property type="entry name" value="HTH_MarR-typ"/>
</dbReference>
<dbReference type="EMBL" id="FOBF01000025">
    <property type="protein sequence ID" value="SEN35775.1"/>
    <property type="molecule type" value="Genomic_DNA"/>
</dbReference>
<dbReference type="InterPro" id="IPR036390">
    <property type="entry name" value="WH_DNA-bd_sf"/>
</dbReference>
<keyword evidence="3" id="KW-0804">Transcription</keyword>
<dbReference type="AlphaFoldDB" id="A0A1H8FW58"/>